<reference evidence="3 4" key="1">
    <citation type="journal article" date="2013" name="ISME J.">
        <title>A metabolic model for members of the genus Tetrasphaera involved in enhanced biological phosphorus removal.</title>
        <authorList>
            <person name="Kristiansen R."/>
            <person name="Nguyen H.T.T."/>
            <person name="Saunders A.M."/>
            <person name="Nielsen J.L."/>
            <person name="Wimmer R."/>
            <person name="Le V.Q."/>
            <person name="McIlroy S.J."/>
            <person name="Petrovski S."/>
            <person name="Seviour R.J."/>
            <person name="Calteau A."/>
            <person name="Nielsen K.L."/>
            <person name="Nielsen P.H."/>
        </authorList>
    </citation>
    <scope>NUCLEOTIDE SEQUENCE [LARGE SCALE GENOMIC DNA]</scope>
    <source>
        <strain evidence="3 4">Ben110</strain>
    </source>
</reference>
<dbReference type="InterPro" id="IPR015943">
    <property type="entry name" value="WD40/YVTN_repeat-like_dom_sf"/>
</dbReference>
<dbReference type="SUPFAM" id="SSF50974">
    <property type="entry name" value="Nitrous oxide reductase, N-terminal domain"/>
    <property type="match status" value="1"/>
</dbReference>
<evidence type="ECO:0000256" key="2">
    <source>
        <dbReference type="SAM" id="Phobius"/>
    </source>
</evidence>
<evidence type="ECO:0000313" key="4">
    <source>
        <dbReference type="Proteomes" id="UP000035763"/>
    </source>
</evidence>
<dbReference type="InterPro" id="IPR011045">
    <property type="entry name" value="N2O_reductase_N"/>
</dbReference>
<evidence type="ECO:0000313" key="3">
    <source>
        <dbReference type="EMBL" id="CCH74730.1"/>
    </source>
</evidence>
<sequence length="116" mass="11723">MNGTDGLTSSARGDVASPDPGGNKRRTVMISMAAAAVVLTALIVWTAVALLRGEGETTRAASPEDAHAGVVTGTVWVANEAGNSLTAIDAATNEVVTTVEGIEGPHNVQVVLRLSS</sequence>
<gene>
    <name evidence="3" type="ORF">BN11_4740003</name>
</gene>
<feature type="region of interest" description="Disordered" evidence="1">
    <location>
        <begin position="1"/>
        <end position="25"/>
    </location>
</feature>
<evidence type="ECO:0000256" key="1">
    <source>
        <dbReference type="SAM" id="MobiDB-lite"/>
    </source>
</evidence>
<accession>W6K132</accession>
<dbReference type="AlphaFoldDB" id="W6K132"/>
<feature type="transmembrane region" description="Helical" evidence="2">
    <location>
        <begin position="28"/>
        <end position="51"/>
    </location>
</feature>
<organism evidence="3 4">
    <name type="scientific">Nostocoides australiense Ben110</name>
    <dbReference type="NCBI Taxonomy" id="1193182"/>
    <lineage>
        <taxon>Bacteria</taxon>
        <taxon>Bacillati</taxon>
        <taxon>Actinomycetota</taxon>
        <taxon>Actinomycetes</taxon>
        <taxon>Micrococcales</taxon>
        <taxon>Intrasporangiaceae</taxon>
        <taxon>Nostocoides</taxon>
    </lineage>
</organism>
<keyword evidence="2" id="KW-1133">Transmembrane helix</keyword>
<proteinExistence type="predicted"/>
<dbReference type="EMBL" id="CAJA01000417">
    <property type="protein sequence ID" value="CCH74730.1"/>
    <property type="molecule type" value="Genomic_DNA"/>
</dbReference>
<dbReference type="OrthoDB" id="145213at2"/>
<dbReference type="Proteomes" id="UP000035763">
    <property type="component" value="Unassembled WGS sequence"/>
</dbReference>
<keyword evidence="2" id="KW-0812">Transmembrane</keyword>
<dbReference type="STRING" id="1193182.BN11_4740003"/>
<keyword evidence="2" id="KW-0472">Membrane</keyword>
<feature type="compositionally biased region" description="Polar residues" evidence="1">
    <location>
        <begin position="1"/>
        <end position="11"/>
    </location>
</feature>
<name>W6K132_9MICO</name>
<comment type="caution">
    <text evidence="3">The sequence shown here is derived from an EMBL/GenBank/DDBJ whole genome shotgun (WGS) entry which is preliminary data.</text>
</comment>
<dbReference type="RefSeq" id="WP_157044294.1">
    <property type="nucleotide sequence ID" value="NZ_HG764815.1"/>
</dbReference>
<dbReference type="Gene3D" id="2.130.10.10">
    <property type="entry name" value="YVTN repeat-like/Quinoprotein amine dehydrogenase"/>
    <property type="match status" value="1"/>
</dbReference>
<protein>
    <submittedName>
        <fullName evidence="3">Uncharacterized protein</fullName>
    </submittedName>
</protein>
<keyword evidence="4" id="KW-1185">Reference proteome</keyword>